<dbReference type="EMBL" id="ACPB03020283">
    <property type="status" value="NOT_ANNOTATED_CDS"/>
    <property type="molecule type" value="Genomic_DNA"/>
</dbReference>
<name>T1HSB7_RHOPR</name>
<dbReference type="EMBL" id="ACPB03020284">
    <property type="status" value="NOT_ANNOTATED_CDS"/>
    <property type="molecule type" value="Genomic_DNA"/>
</dbReference>
<keyword evidence="2" id="KW-1185">Reference proteome</keyword>
<reference evidence="1" key="1">
    <citation type="submission" date="2015-05" db="UniProtKB">
        <authorList>
            <consortium name="EnsemblMetazoa"/>
        </authorList>
    </citation>
    <scope>IDENTIFICATION</scope>
</reference>
<protein>
    <submittedName>
        <fullName evidence="1">Uncharacterized protein</fullName>
    </submittedName>
</protein>
<accession>T1HSB7</accession>
<dbReference type="Proteomes" id="UP000015103">
    <property type="component" value="Unassembled WGS sequence"/>
</dbReference>
<evidence type="ECO:0000313" key="2">
    <source>
        <dbReference type="Proteomes" id="UP000015103"/>
    </source>
</evidence>
<proteinExistence type="predicted"/>
<dbReference type="InParanoid" id="T1HSB7"/>
<dbReference type="EnsemblMetazoa" id="RPRC006937-RA">
    <property type="protein sequence ID" value="RPRC006937-PA"/>
    <property type="gene ID" value="RPRC006937"/>
</dbReference>
<evidence type="ECO:0000313" key="1">
    <source>
        <dbReference type="EnsemblMetazoa" id="RPRC006937-PA"/>
    </source>
</evidence>
<sequence length="59" mass="6306">MAGYWVINDCLTLLFCWNLLDVTDPYAGSTTVTTTATTTATTTTTNGTNKTEAIVRPSS</sequence>
<dbReference type="EMBL" id="ACPB03020286">
    <property type="status" value="NOT_ANNOTATED_CDS"/>
    <property type="molecule type" value="Genomic_DNA"/>
</dbReference>
<dbReference type="EMBL" id="ACPB03020287">
    <property type="status" value="NOT_ANNOTATED_CDS"/>
    <property type="molecule type" value="Genomic_DNA"/>
</dbReference>
<dbReference type="AlphaFoldDB" id="T1HSB7"/>
<dbReference type="HOGENOM" id="CLU_2963694_0_0_1"/>
<dbReference type="VEuPathDB" id="VectorBase:RPRC006937"/>
<dbReference type="EMBL" id="ACPB03020285">
    <property type="status" value="NOT_ANNOTATED_CDS"/>
    <property type="molecule type" value="Genomic_DNA"/>
</dbReference>
<organism evidence="1 2">
    <name type="scientific">Rhodnius prolixus</name>
    <name type="common">Triatomid bug</name>
    <dbReference type="NCBI Taxonomy" id="13249"/>
    <lineage>
        <taxon>Eukaryota</taxon>
        <taxon>Metazoa</taxon>
        <taxon>Ecdysozoa</taxon>
        <taxon>Arthropoda</taxon>
        <taxon>Hexapoda</taxon>
        <taxon>Insecta</taxon>
        <taxon>Pterygota</taxon>
        <taxon>Neoptera</taxon>
        <taxon>Paraneoptera</taxon>
        <taxon>Hemiptera</taxon>
        <taxon>Heteroptera</taxon>
        <taxon>Panheteroptera</taxon>
        <taxon>Cimicomorpha</taxon>
        <taxon>Reduviidae</taxon>
        <taxon>Triatominae</taxon>
        <taxon>Rhodnius</taxon>
    </lineage>
</organism>